<dbReference type="AlphaFoldDB" id="A0A7C4JN31"/>
<accession>A0A7C4JN31</accession>
<organism evidence="2">
    <name type="scientific">Staphylothermus marinus</name>
    <dbReference type="NCBI Taxonomy" id="2280"/>
    <lineage>
        <taxon>Archaea</taxon>
        <taxon>Thermoproteota</taxon>
        <taxon>Thermoprotei</taxon>
        <taxon>Desulfurococcales</taxon>
        <taxon>Desulfurococcaceae</taxon>
        <taxon>Staphylothermus</taxon>
    </lineage>
</organism>
<dbReference type="EMBL" id="DTBP01000045">
    <property type="protein sequence ID" value="HGQ74441.1"/>
    <property type="molecule type" value="Genomic_DNA"/>
</dbReference>
<evidence type="ECO:0000313" key="2">
    <source>
        <dbReference type="EMBL" id="HGQ74441.1"/>
    </source>
</evidence>
<protein>
    <recommendedName>
        <fullName evidence="3">Transcription regulator TrmB N-terminal domain-containing protein</fullName>
    </recommendedName>
</protein>
<evidence type="ECO:0008006" key="3">
    <source>
        <dbReference type="Google" id="ProtNLM"/>
    </source>
</evidence>
<proteinExistence type="predicted"/>
<evidence type="ECO:0000313" key="1">
    <source>
        <dbReference type="EMBL" id="HGQ59649.1"/>
    </source>
</evidence>
<name>A0A7C4JN31_STAMA</name>
<reference evidence="2" key="1">
    <citation type="journal article" date="2020" name="mSystems">
        <title>Genome- and Community-Level Interaction Insights into Carbon Utilization and Element Cycling Functions of Hydrothermarchaeota in Hydrothermal Sediment.</title>
        <authorList>
            <person name="Zhou Z."/>
            <person name="Liu Y."/>
            <person name="Xu W."/>
            <person name="Pan J."/>
            <person name="Luo Z.H."/>
            <person name="Li M."/>
        </authorList>
    </citation>
    <scope>NUCLEOTIDE SEQUENCE [LARGE SCALE GENOMIC DNA]</scope>
    <source>
        <strain evidence="1">SpSt-638</strain>
        <strain evidence="2">SpSt-648</strain>
    </source>
</reference>
<sequence length="99" mass="11863">MSNEYCGKTTRLMKKRDLVSYYVLCLEEGRVWNIGEAIDELVSKVGLTRRIAYSVLRRFRRTGLIVKTNDLEYRCYGFLKYIEDLYRSYVCRKKRLTKS</sequence>
<comment type="caution">
    <text evidence="2">The sequence shown here is derived from an EMBL/GenBank/DDBJ whole genome shotgun (WGS) entry which is preliminary data.</text>
</comment>
<gene>
    <name evidence="1" type="ORF">ENU09_02915</name>
    <name evidence="2" type="ORF">ENU20_05135</name>
</gene>
<dbReference type="EMBL" id="DTBE01000074">
    <property type="protein sequence ID" value="HGQ59649.1"/>
    <property type="molecule type" value="Genomic_DNA"/>
</dbReference>